<evidence type="ECO:0000313" key="2">
    <source>
        <dbReference type="Proteomes" id="UP000499080"/>
    </source>
</evidence>
<gene>
    <name evidence="1" type="ORF">AVEN_206676_1</name>
</gene>
<accession>A0A4Y2VVW8</accession>
<dbReference type="AlphaFoldDB" id="A0A4Y2VVW8"/>
<name>A0A4Y2VVW8_ARAVE</name>
<evidence type="ECO:0000313" key="1">
    <source>
        <dbReference type="EMBL" id="GBO29543.1"/>
    </source>
</evidence>
<keyword evidence="2" id="KW-1185">Reference proteome</keyword>
<protein>
    <submittedName>
        <fullName evidence="1">Uncharacterized protein</fullName>
    </submittedName>
</protein>
<dbReference type="EMBL" id="BGPR01052709">
    <property type="protein sequence ID" value="GBO29543.1"/>
    <property type="molecule type" value="Genomic_DNA"/>
</dbReference>
<sequence length="91" mass="9683">MKRQNRSRSTGIGACARDSRIICDTGNTCKKSMRVQGTVGLRVSLGPPAASSVGETLWQSPTADRLLAVVGTCASFNCSRYSTNLCVCKEP</sequence>
<organism evidence="1 2">
    <name type="scientific">Araneus ventricosus</name>
    <name type="common">Orbweaver spider</name>
    <name type="synonym">Epeira ventricosa</name>
    <dbReference type="NCBI Taxonomy" id="182803"/>
    <lineage>
        <taxon>Eukaryota</taxon>
        <taxon>Metazoa</taxon>
        <taxon>Ecdysozoa</taxon>
        <taxon>Arthropoda</taxon>
        <taxon>Chelicerata</taxon>
        <taxon>Arachnida</taxon>
        <taxon>Araneae</taxon>
        <taxon>Araneomorphae</taxon>
        <taxon>Entelegynae</taxon>
        <taxon>Araneoidea</taxon>
        <taxon>Araneidae</taxon>
        <taxon>Araneus</taxon>
    </lineage>
</organism>
<proteinExistence type="predicted"/>
<comment type="caution">
    <text evidence="1">The sequence shown here is derived from an EMBL/GenBank/DDBJ whole genome shotgun (WGS) entry which is preliminary data.</text>
</comment>
<dbReference type="Proteomes" id="UP000499080">
    <property type="component" value="Unassembled WGS sequence"/>
</dbReference>
<reference evidence="1 2" key="1">
    <citation type="journal article" date="2019" name="Sci. Rep.">
        <title>Orb-weaving spider Araneus ventricosus genome elucidates the spidroin gene catalogue.</title>
        <authorList>
            <person name="Kono N."/>
            <person name="Nakamura H."/>
            <person name="Ohtoshi R."/>
            <person name="Moran D.A.P."/>
            <person name="Shinohara A."/>
            <person name="Yoshida Y."/>
            <person name="Fujiwara M."/>
            <person name="Mori M."/>
            <person name="Tomita M."/>
            <person name="Arakawa K."/>
        </authorList>
    </citation>
    <scope>NUCLEOTIDE SEQUENCE [LARGE SCALE GENOMIC DNA]</scope>
</reference>